<dbReference type="AlphaFoldDB" id="A0A1L6J931"/>
<keyword evidence="2" id="KW-0547">Nucleotide-binding</keyword>
<evidence type="ECO:0000259" key="4">
    <source>
        <dbReference type="Pfam" id="PF02769"/>
    </source>
</evidence>
<accession>A0A1L6J931</accession>
<comment type="similarity">
    <text evidence="2">Belongs to the thiamine-monophosphate kinase family.</text>
</comment>
<keyword evidence="2 6" id="KW-0808">Transferase</keyword>
<evidence type="ECO:0000313" key="7">
    <source>
        <dbReference type="Proteomes" id="UP000185161"/>
    </source>
</evidence>
<feature type="binding site" evidence="2">
    <location>
        <position position="197"/>
    </location>
    <ligand>
        <name>Mg(2+)</name>
        <dbReference type="ChEBI" id="CHEBI:18420"/>
        <label>3</label>
    </ligand>
</feature>
<dbReference type="UniPathway" id="UPA00060">
    <property type="reaction ID" value="UER00142"/>
</dbReference>
<keyword evidence="2" id="KW-0479">Metal-binding</keyword>
<organism evidence="5 7">
    <name type="scientific">Sphingomonas koreensis</name>
    <dbReference type="NCBI Taxonomy" id="93064"/>
    <lineage>
        <taxon>Bacteria</taxon>
        <taxon>Pseudomonadati</taxon>
        <taxon>Pseudomonadota</taxon>
        <taxon>Alphaproteobacteria</taxon>
        <taxon>Sphingomonadales</taxon>
        <taxon>Sphingomonadaceae</taxon>
        <taxon>Sphingomonas</taxon>
    </lineage>
</organism>
<comment type="catalytic activity">
    <reaction evidence="2">
        <text>thiamine phosphate + ATP = thiamine diphosphate + ADP</text>
        <dbReference type="Rhea" id="RHEA:15913"/>
        <dbReference type="ChEBI" id="CHEBI:30616"/>
        <dbReference type="ChEBI" id="CHEBI:37575"/>
        <dbReference type="ChEBI" id="CHEBI:58937"/>
        <dbReference type="ChEBI" id="CHEBI:456216"/>
        <dbReference type="EC" id="2.7.4.16"/>
    </reaction>
</comment>
<feature type="binding site" evidence="2">
    <location>
        <position position="42"/>
    </location>
    <ligand>
        <name>Mg(2+)</name>
        <dbReference type="ChEBI" id="CHEBI:18420"/>
        <label>1</label>
    </ligand>
</feature>
<dbReference type="InterPro" id="IPR036921">
    <property type="entry name" value="PurM-like_N_sf"/>
</dbReference>
<dbReference type="Gene3D" id="3.30.1330.10">
    <property type="entry name" value="PurM-like, N-terminal domain"/>
    <property type="match status" value="1"/>
</dbReference>
<dbReference type="GO" id="GO:0000287">
    <property type="term" value="F:magnesium ion binding"/>
    <property type="evidence" value="ECO:0007669"/>
    <property type="project" value="UniProtKB-UniRule"/>
</dbReference>
<dbReference type="GO" id="GO:0009229">
    <property type="term" value="P:thiamine diphosphate biosynthetic process"/>
    <property type="evidence" value="ECO:0007669"/>
    <property type="project" value="UniProtKB-UniRule"/>
</dbReference>
<feature type="domain" description="PurM-like N-terminal" evidence="3">
    <location>
        <begin position="25"/>
        <end position="135"/>
    </location>
</feature>
<feature type="binding site" evidence="2">
    <location>
        <position position="241"/>
    </location>
    <ligand>
        <name>substrate</name>
    </ligand>
</feature>
<feature type="binding site" evidence="2">
    <location>
        <position position="26"/>
    </location>
    <ligand>
        <name>Mg(2+)</name>
        <dbReference type="ChEBI" id="CHEBI:18420"/>
        <label>3</label>
    </ligand>
</feature>
<dbReference type="Proteomes" id="UP000185161">
    <property type="component" value="Chromosome"/>
</dbReference>
<reference evidence="7" key="2">
    <citation type="submission" date="2016-12" db="EMBL/GenBank/DDBJ databases">
        <title>Whole genome sequencing of Sphingomonas sp. ABOJV.</title>
        <authorList>
            <person name="Conlan S."/>
            <person name="Thomas P.J."/>
            <person name="Mullikin J."/>
            <person name="Palmore T.N."/>
            <person name="Frank K.M."/>
            <person name="Segre J.A."/>
        </authorList>
    </citation>
    <scope>NUCLEOTIDE SEQUENCE [LARGE SCALE GENOMIC DNA]</scope>
    <source>
        <strain evidence="7">ABOJV</strain>
    </source>
</reference>
<evidence type="ECO:0000259" key="3">
    <source>
        <dbReference type="Pfam" id="PF00586"/>
    </source>
</evidence>
<dbReference type="PANTHER" id="PTHR30270">
    <property type="entry name" value="THIAMINE-MONOPHOSPHATE KINASE"/>
    <property type="match status" value="1"/>
</dbReference>
<evidence type="ECO:0000313" key="8">
    <source>
        <dbReference type="Proteomes" id="UP000286681"/>
    </source>
</evidence>
<dbReference type="Proteomes" id="UP000286681">
    <property type="component" value="Unassembled WGS sequence"/>
</dbReference>
<keyword evidence="2" id="KW-0067">ATP-binding</keyword>
<feature type="binding site" evidence="2">
    <location>
        <position position="40"/>
    </location>
    <ligand>
        <name>Mg(2+)</name>
        <dbReference type="ChEBI" id="CHEBI:18420"/>
        <label>4</label>
    </ligand>
</feature>
<keyword evidence="7" id="KW-1185">Reference proteome</keyword>
<comment type="caution">
    <text evidence="2">Lacks conserved residue(s) required for the propagation of feature annotation.</text>
</comment>
<feature type="binding site" evidence="2">
    <location>
        <position position="70"/>
    </location>
    <ligand>
        <name>Mg(2+)</name>
        <dbReference type="ChEBI" id="CHEBI:18420"/>
        <label>4</label>
    </ligand>
</feature>
<dbReference type="HAMAP" id="MF_02128">
    <property type="entry name" value="TMP_kinase"/>
    <property type="match status" value="1"/>
</dbReference>
<dbReference type="KEGG" id="skr:BRX40_07815"/>
<evidence type="ECO:0000313" key="5">
    <source>
        <dbReference type="EMBL" id="APR52346.1"/>
    </source>
</evidence>
<dbReference type="SUPFAM" id="SSF55326">
    <property type="entry name" value="PurM N-terminal domain-like"/>
    <property type="match status" value="1"/>
</dbReference>
<comment type="miscellaneous">
    <text evidence="2">Reaction mechanism of ThiL seems to utilize a direct, inline transfer of the gamma-phosphate of ATP to TMP rather than a phosphorylated enzyme intermediate.</text>
</comment>
<dbReference type="InterPro" id="IPR006283">
    <property type="entry name" value="ThiL-like"/>
</dbReference>
<evidence type="ECO:0000313" key="6">
    <source>
        <dbReference type="EMBL" id="RSV01501.1"/>
    </source>
</evidence>
<name>A0A1L6J931_9SPHN</name>
<evidence type="ECO:0000256" key="2">
    <source>
        <dbReference type="HAMAP-Rule" id="MF_02128"/>
    </source>
</evidence>
<feature type="binding site" evidence="2">
    <location>
        <position position="70"/>
    </location>
    <ligand>
        <name>Mg(2+)</name>
        <dbReference type="ChEBI" id="CHEBI:18420"/>
        <label>2</label>
    </ligand>
</feature>
<dbReference type="PANTHER" id="PTHR30270:SF0">
    <property type="entry name" value="THIAMINE-MONOPHOSPHATE KINASE"/>
    <property type="match status" value="1"/>
</dbReference>
<dbReference type="InterPro" id="IPR016188">
    <property type="entry name" value="PurM-like_N"/>
</dbReference>
<protein>
    <recommendedName>
        <fullName evidence="2">Thiamine-monophosphate kinase</fullName>
        <shortName evidence="2">TMP kinase</shortName>
        <shortName evidence="2">Thiamine-phosphate kinase</shortName>
        <ecNumber evidence="2">2.7.4.16</ecNumber>
    </recommendedName>
</protein>
<gene>
    <name evidence="2 6" type="primary">thiL</name>
    <name evidence="5" type="ORF">BRX40_07815</name>
    <name evidence="6" type="ORF">CA257_15055</name>
</gene>
<feature type="binding site" evidence="2">
    <location>
        <begin position="115"/>
        <end position="116"/>
    </location>
    <ligand>
        <name>ATP</name>
        <dbReference type="ChEBI" id="CHEBI:30616"/>
    </ligand>
</feature>
<dbReference type="PIRSF" id="PIRSF005303">
    <property type="entry name" value="Thiam_monoph_kin"/>
    <property type="match status" value="1"/>
</dbReference>
<feature type="binding site" evidence="2">
    <location>
        <position position="143"/>
    </location>
    <ligand>
        <name>ATP</name>
        <dbReference type="ChEBI" id="CHEBI:30616"/>
    </ligand>
</feature>
<comment type="function">
    <text evidence="2">Catalyzes the ATP-dependent phosphorylation of thiamine-monophosphate (TMP) to form thiamine-pyrophosphate (TPP), the active form of vitamin B1.</text>
</comment>
<sequence>MSDEFAFLTALRAIATHPAAAGLADDTAVLDVAAGRLVLTSDTMVAGVHYRPHDPADSIGWKLAAVNLSDLAAKGAVPVGCLLNYALSGDAGWDRAFLAGLNQALTRFAMPLLGGDTVAMPAGAPRSLTLTAFGQAQPNVPLRTGVRPGDTLWVTGTIGGAGFGPDGNPRDLARYLRPQPRVAEGQAIAALATAMMDVSDGLLIDARRMAGASNVAITIDLDAVPLAIPGLDPLEAATAGDDYELLFTLPDGAVPPVPATRIGAASAGNGLTLTAGGAPVPLPGKLGYSHG</sequence>
<dbReference type="GeneID" id="44132460"/>
<dbReference type="EC" id="2.7.4.16" evidence="2"/>
<comment type="pathway">
    <text evidence="2">Cofactor biosynthesis; thiamine diphosphate biosynthesis; thiamine diphosphate from thiamine phosphate: step 1/1.</text>
</comment>
<dbReference type="RefSeq" id="WP_075151215.1">
    <property type="nucleotide sequence ID" value="NZ_CP018820.1"/>
</dbReference>
<dbReference type="EMBL" id="QQWO01000012">
    <property type="protein sequence ID" value="RSV01501.1"/>
    <property type="molecule type" value="Genomic_DNA"/>
</dbReference>
<dbReference type="Pfam" id="PF00586">
    <property type="entry name" value="AIRS"/>
    <property type="match status" value="1"/>
</dbReference>
<dbReference type="GO" id="GO:0009030">
    <property type="term" value="F:thiamine-phosphate kinase activity"/>
    <property type="evidence" value="ECO:0007669"/>
    <property type="project" value="UniProtKB-UniRule"/>
</dbReference>
<reference evidence="5" key="1">
    <citation type="submission" date="2016-12" db="EMBL/GenBank/DDBJ databases">
        <title>Whole genome sequencing of Sphingomonas koreensis.</title>
        <authorList>
            <person name="Conlan S."/>
            <person name="Thomas P.J."/>
            <person name="Mullikin J."/>
            <person name="Palmore T.N."/>
            <person name="Frank K.M."/>
            <person name="Segre J.A."/>
        </authorList>
    </citation>
    <scope>NUCLEOTIDE SEQUENCE</scope>
    <source>
        <strain evidence="5">ABOJV</strain>
    </source>
</reference>
<dbReference type="Pfam" id="PF02769">
    <property type="entry name" value="AIRS_C"/>
    <property type="match status" value="1"/>
</dbReference>
<feature type="binding site" evidence="2">
    <location>
        <position position="49"/>
    </location>
    <ligand>
        <name>substrate</name>
    </ligand>
</feature>
<dbReference type="OrthoDB" id="9802811at2"/>
<feature type="binding site" evidence="2">
    <location>
        <position position="70"/>
    </location>
    <ligand>
        <name>Mg(2+)</name>
        <dbReference type="ChEBI" id="CHEBI:18420"/>
        <label>3</label>
    </ligand>
</feature>
<proteinExistence type="inferred from homology"/>
<dbReference type="NCBIfam" id="TIGR01379">
    <property type="entry name" value="thiL"/>
    <property type="match status" value="1"/>
</dbReference>
<dbReference type="SUPFAM" id="SSF56042">
    <property type="entry name" value="PurM C-terminal domain-like"/>
    <property type="match status" value="1"/>
</dbReference>
<dbReference type="InterPro" id="IPR010918">
    <property type="entry name" value="PurM-like_C_dom"/>
</dbReference>
<reference evidence="6 8" key="3">
    <citation type="submission" date="2018-07" db="EMBL/GenBank/DDBJ databases">
        <title>Genomic and Epidemiologic Investigation of an Indolent Hospital Outbreak.</title>
        <authorList>
            <person name="Johnson R.C."/>
            <person name="Deming C."/>
            <person name="Conlan S."/>
            <person name="Zellmer C.J."/>
            <person name="Michelin A.V."/>
            <person name="Lee-Lin S."/>
            <person name="Thomas P.J."/>
            <person name="Park M."/>
            <person name="Weingarten R.A."/>
            <person name="Less J."/>
            <person name="Dekker J.P."/>
            <person name="Frank K.M."/>
            <person name="Musser K.A."/>
            <person name="Mcquiston J.R."/>
            <person name="Henderson D.K."/>
            <person name="Lau A.F."/>
            <person name="Palmore T.N."/>
            <person name="Segre J.A."/>
        </authorList>
    </citation>
    <scope>NUCLEOTIDE SEQUENCE [LARGE SCALE GENOMIC DNA]</scope>
    <source>
        <strain evidence="6 8">SK-NIH.Env10_0317</strain>
    </source>
</reference>
<feature type="binding site" evidence="2">
    <location>
        <position position="42"/>
    </location>
    <ligand>
        <name>Mg(2+)</name>
        <dbReference type="ChEBI" id="CHEBI:18420"/>
        <label>2</label>
    </ligand>
</feature>
<dbReference type="GO" id="GO:0009228">
    <property type="term" value="P:thiamine biosynthetic process"/>
    <property type="evidence" value="ECO:0007669"/>
    <property type="project" value="UniProtKB-KW"/>
</dbReference>
<keyword evidence="1 2" id="KW-0784">Thiamine biosynthesis</keyword>
<feature type="binding site" evidence="2">
    <location>
        <position position="41"/>
    </location>
    <ligand>
        <name>Mg(2+)</name>
        <dbReference type="ChEBI" id="CHEBI:18420"/>
        <label>1</label>
    </ligand>
</feature>
<dbReference type="InterPro" id="IPR036676">
    <property type="entry name" value="PurM-like_C_sf"/>
</dbReference>
<feature type="binding site" evidence="2">
    <location>
        <position position="288"/>
    </location>
    <ligand>
        <name>substrate</name>
    </ligand>
</feature>
<feature type="binding site" evidence="2">
    <location>
        <position position="200"/>
    </location>
    <ligand>
        <name>Mg(2+)</name>
        <dbReference type="ChEBI" id="CHEBI:18420"/>
        <label>5</label>
    </ligand>
</feature>
<feature type="binding site" evidence="2">
    <location>
        <position position="26"/>
    </location>
    <ligand>
        <name>Mg(2+)</name>
        <dbReference type="ChEBI" id="CHEBI:18420"/>
        <label>4</label>
    </ligand>
</feature>
<feature type="domain" description="PurM-like C-terminal" evidence="4">
    <location>
        <begin position="147"/>
        <end position="248"/>
    </location>
</feature>
<feature type="binding site" evidence="2">
    <location>
        <position position="199"/>
    </location>
    <ligand>
        <name>ATP</name>
        <dbReference type="ChEBI" id="CHEBI:30616"/>
    </ligand>
</feature>
<dbReference type="STRING" id="93064.BRX40_07815"/>
<keyword evidence="2" id="KW-0460">Magnesium</keyword>
<dbReference type="GO" id="GO:0005524">
    <property type="term" value="F:ATP binding"/>
    <property type="evidence" value="ECO:0007669"/>
    <property type="project" value="UniProtKB-UniRule"/>
</dbReference>
<feature type="binding site" evidence="2">
    <location>
        <position position="116"/>
    </location>
    <ligand>
        <name>Mg(2+)</name>
        <dbReference type="ChEBI" id="CHEBI:18420"/>
        <label>1</label>
    </ligand>
</feature>
<dbReference type="EMBL" id="CP018820">
    <property type="protein sequence ID" value="APR52346.1"/>
    <property type="molecule type" value="Genomic_DNA"/>
</dbReference>
<keyword evidence="2 5" id="KW-0418">Kinase</keyword>
<evidence type="ECO:0000256" key="1">
    <source>
        <dbReference type="ARBA" id="ARBA00022977"/>
    </source>
</evidence>
<dbReference type="CDD" id="cd02194">
    <property type="entry name" value="ThiL"/>
    <property type="match status" value="1"/>
</dbReference>
<dbReference type="Gene3D" id="3.90.650.10">
    <property type="entry name" value="PurM-like C-terminal domain"/>
    <property type="match status" value="1"/>
</dbReference>